<dbReference type="EMBL" id="CP003362">
    <property type="protein sequence ID" value="AGB50468.1"/>
    <property type="molecule type" value="Genomic_DNA"/>
</dbReference>
<dbReference type="HOGENOM" id="CLU_056469_2_2_2"/>
<reference evidence="8" key="1">
    <citation type="submission" date="2012-02" db="EMBL/GenBank/DDBJ databases">
        <title>Complete sequence of chromosome of Methanomethylovorans hollandica DSM 15978.</title>
        <authorList>
            <person name="Lucas S."/>
            <person name="Copeland A."/>
            <person name="Lapidus A."/>
            <person name="Glavina del Rio T."/>
            <person name="Dalin E."/>
            <person name="Tice H."/>
            <person name="Bruce D."/>
            <person name="Goodwin L."/>
            <person name="Pitluck S."/>
            <person name="Peters L."/>
            <person name="Mikhailova N."/>
            <person name="Held B."/>
            <person name="Kyrpides N."/>
            <person name="Mavromatis K."/>
            <person name="Ivanova N."/>
            <person name="Brettin T."/>
            <person name="Detter J.C."/>
            <person name="Han C."/>
            <person name="Larimer F."/>
            <person name="Land M."/>
            <person name="Hauser L."/>
            <person name="Markowitz V."/>
            <person name="Cheng J.-F."/>
            <person name="Hugenholtz P."/>
            <person name="Woyke T."/>
            <person name="Wu D."/>
            <person name="Spring S."/>
            <person name="Schroeder M."/>
            <person name="Brambilla E."/>
            <person name="Klenk H.-P."/>
            <person name="Eisen J.A."/>
        </authorList>
    </citation>
    <scope>NUCLEOTIDE SEQUENCE [LARGE SCALE GENOMIC DNA]</scope>
    <source>
        <strain evidence="8">DSM 15978 / NBRC 107637 / DMS1</strain>
    </source>
</reference>
<protein>
    <submittedName>
        <fullName evidence="7">ABC-type cobalt transport system, permease component CbiQ</fullName>
    </submittedName>
</protein>
<proteinExistence type="predicted"/>
<evidence type="ECO:0000313" key="8">
    <source>
        <dbReference type="Proteomes" id="UP000010866"/>
    </source>
</evidence>
<dbReference type="PANTHER" id="PTHR34857:SF2">
    <property type="entry name" value="SLL0384 PROTEIN"/>
    <property type="match status" value="1"/>
</dbReference>
<dbReference type="GeneID" id="14408389"/>
<gene>
    <name evidence="7" type="ordered locus">Metho_2311</name>
</gene>
<keyword evidence="4 6" id="KW-1133">Transmembrane helix</keyword>
<feature type="transmembrane region" description="Helical" evidence="6">
    <location>
        <begin position="73"/>
        <end position="94"/>
    </location>
</feature>
<evidence type="ECO:0000256" key="2">
    <source>
        <dbReference type="ARBA" id="ARBA00022475"/>
    </source>
</evidence>
<keyword evidence="5 6" id="KW-0472">Membrane</keyword>
<evidence type="ECO:0000313" key="7">
    <source>
        <dbReference type="EMBL" id="AGB50468.1"/>
    </source>
</evidence>
<feature type="transmembrane region" description="Helical" evidence="6">
    <location>
        <begin position="241"/>
        <end position="257"/>
    </location>
</feature>
<dbReference type="InterPro" id="IPR051611">
    <property type="entry name" value="ECF_transporter_component"/>
</dbReference>
<dbReference type="STRING" id="867904.Metho_2311"/>
<accession>L0L225</accession>
<evidence type="ECO:0000256" key="4">
    <source>
        <dbReference type="ARBA" id="ARBA00022989"/>
    </source>
</evidence>
<evidence type="ECO:0000256" key="6">
    <source>
        <dbReference type="SAM" id="Phobius"/>
    </source>
</evidence>
<sequence>MNKMFFSYIPGESFLHRLDPRTKIISVMLLSIVILRASDFQDIFVLSVVFLVFSLPAKLGIRHHLQSLRPMLFFFLFLFIVQSIFSGGESIFSMGMLGISYEGLWKAVLVTSRFILLVLFASLLISTTSPALLTLGIEKMLRPLPLSLVGVSSHDLAIMMSISMRFVPLLHMNLEQILQAQASRGMDLRRNLPKGVSSLAVPMVYSTLRMAEDMSLAMESRCYQGLYRTSMFELKMHKEDISSLFMVVAIVISFFFLHM</sequence>
<name>L0L225_METHD</name>
<comment type="subcellular location">
    <subcellularLocation>
        <location evidence="1">Membrane</location>
        <topology evidence="1">Multi-pass membrane protein</topology>
    </subcellularLocation>
</comment>
<dbReference type="AlphaFoldDB" id="L0L225"/>
<dbReference type="KEGG" id="mhz:Metho_2311"/>
<dbReference type="GO" id="GO:0005886">
    <property type="term" value="C:plasma membrane"/>
    <property type="evidence" value="ECO:0007669"/>
    <property type="project" value="UniProtKB-ARBA"/>
</dbReference>
<keyword evidence="3 6" id="KW-0812">Transmembrane</keyword>
<evidence type="ECO:0000256" key="5">
    <source>
        <dbReference type="ARBA" id="ARBA00023136"/>
    </source>
</evidence>
<organism evidence="7 8">
    <name type="scientific">Methanomethylovorans hollandica (strain DSM 15978 / NBRC 107637 / DMS1)</name>
    <dbReference type="NCBI Taxonomy" id="867904"/>
    <lineage>
        <taxon>Archaea</taxon>
        <taxon>Methanobacteriati</taxon>
        <taxon>Methanobacteriota</taxon>
        <taxon>Stenosarchaea group</taxon>
        <taxon>Methanomicrobia</taxon>
        <taxon>Methanosarcinales</taxon>
        <taxon>Methanosarcinaceae</taxon>
        <taxon>Methanomethylovorans</taxon>
    </lineage>
</organism>
<dbReference type="RefSeq" id="WP_015325633.1">
    <property type="nucleotide sequence ID" value="NC_019977.1"/>
</dbReference>
<dbReference type="InterPro" id="IPR003339">
    <property type="entry name" value="ABC/ECF_trnsptr_transmembrane"/>
</dbReference>
<feature type="transmembrane region" description="Helical" evidence="6">
    <location>
        <begin position="114"/>
        <end position="137"/>
    </location>
</feature>
<dbReference type="Proteomes" id="UP000010866">
    <property type="component" value="Chromosome"/>
</dbReference>
<dbReference type="Pfam" id="PF02361">
    <property type="entry name" value="CbiQ"/>
    <property type="match status" value="1"/>
</dbReference>
<dbReference type="CDD" id="cd16914">
    <property type="entry name" value="EcfT"/>
    <property type="match status" value="1"/>
</dbReference>
<evidence type="ECO:0000256" key="3">
    <source>
        <dbReference type="ARBA" id="ARBA00022692"/>
    </source>
</evidence>
<evidence type="ECO:0000256" key="1">
    <source>
        <dbReference type="ARBA" id="ARBA00004141"/>
    </source>
</evidence>
<keyword evidence="2" id="KW-1003">Cell membrane</keyword>
<dbReference type="PANTHER" id="PTHR34857">
    <property type="entry name" value="SLL0384 PROTEIN"/>
    <property type="match status" value="1"/>
</dbReference>
<dbReference type="OrthoDB" id="31170at2157"/>
<keyword evidence="8" id="KW-1185">Reference proteome</keyword>
<feature type="transmembrane region" description="Helical" evidence="6">
    <location>
        <begin position="43"/>
        <end position="61"/>
    </location>
</feature>